<reference evidence="3" key="1">
    <citation type="submission" date="2019-09" db="EMBL/GenBank/DDBJ databases">
        <title>Characterisation of the sponge microbiome using genome-centric metagenomics.</title>
        <authorList>
            <person name="Engelberts J.P."/>
            <person name="Robbins S.J."/>
            <person name="De Goeij J.M."/>
            <person name="Aranda M."/>
            <person name="Bell S.C."/>
            <person name="Webster N.S."/>
        </authorList>
    </citation>
    <scope>NUCLEOTIDE SEQUENCE</scope>
    <source>
        <strain evidence="3">SB0664_bin_27</strain>
    </source>
</reference>
<name>A0A6B0YZN4_9CHLR</name>
<keyword evidence="1" id="KW-1133">Transmembrane helix</keyword>
<accession>A0A6B0YZN4</accession>
<feature type="transmembrane region" description="Helical" evidence="1">
    <location>
        <begin position="134"/>
        <end position="153"/>
    </location>
</feature>
<organism evidence="3">
    <name type="scientific">Caldilineaceae bacterium SB0664_bin_27</name>
    <dbReference type="NCBI Taxonomy" id="2605260"/>
    <lineage>
        <taxon>Bacteria</taxon>
        <taxon>Bacillati</taxon>
        <taxon>Chloroflexota</taxon>
        <taxon>Caldilineae</taxon>
        <taxon>Caldilineales</taxon>
        <taxon>Caldilineaceae</taxon>
    </lineage>
</organism>
<comment type="caution">
    <text evidence="3">The sequence shown here is derived from an EMBL/GenBank/DDBJ whole genome shotgun (WGS) entry which is preliminary data.</text>
</comment>
<dbReference type="Pfam" id="PF09990">
    <property type="entry name" value="DUF2231"/>
    <property type="match status" value="1"/>
</dbReference>
<proteinExistence type="predicted"/>
<dbReference type="EMBL" id="VXRG01000182">
    <property type="protein sequence ID" value="MXY95941.1"/>
    <property type="molecule type" value="Genomic_DNA"/>
</dbReference>
<gene>
    <name evidence="3" type="ORF">F4Y42_21080</name>
</gene>
<feature type="transmembrane region" description="Helical" evidence="1">
    <location>
        <begin position="6"/>
        <end position="29"/>
    </location>
</feature>
<keyword evidence="1" id="KW-0812">Transmembrane</keyword>
<evidence type="ECO:0000313" key="3">
    <source>
        <dbReference type="EMBL" id="MXY95941.1"/>
    </source>
</evidence>
<sequence>MVMNPSLIHAAVVHFPIALLICGSLALLGTLHRWPRFELRIIGWGLLLPGWLTLLAAIVSGLVSQGALPPDAPYRPLLNWHTGSGLALAVLYGDLIYRGWLHWTRVKRSKGEGWNWTEDFPTGRGGRGRMTAQLLLGIGLVILSGWLGGQMVYEFGAGVR</sequence>
<feature type="domain" description="DUF2231" evidence="2">
    <location>
        <begin position="8"/>
        <end position="159"/>
    </location>
</feature>
<keyword evidence="1" id="KW-0472">Membrane</keyword>
<protein>
    <submittedName>
        <fullName evidence="3">DUF2231 domain-containing protein</fullName>
    </submittedName>
</protein>
<feature type="transmembrane region" description="Helical" evidence="1">
    <location>
        <begin position="83"/>
        <end position="101"/>
    </location>
</feature>
<dbReference type="AlphaFoldDB" id="A0A6B0YZN4"/>
<dbReference type="InterPro" id="IPR019251">
    <property type="entry name" value="DUF2231_TM"/>
</dbReference>
<feature type="transmembrane region" description="Helical" evidence="1">
    <location>
        <begin position="41"/>
        <end position="63"/>
    </location>
</feature>
<evidence type="ECO:0000256" key="1">
    <source>
        <dbReference type="SAM" id="Phobius"/>
    </source>
</evidence>
<evidence type="ECO:0000259" key="2">
    <source>
        <dbReference type="Pfam" id="PF09990"/>
    </source>
</evidence>